<protein>
    <submittedName>
        <fullName evidence="2">Uncharacterized protein</fullName>
    </submittedName>
</protein>
<evidence type="ECO:0000313" key="3">
    <source>
        <dbReference type="Proteomes" id="UP000245639"/>
    </source>
</evidence>
<reference evidence="2 3" key="1">
    <citation type="submission" date="2018-04" db="EMBL/GenBank/DDBJ databases">
        <title>Genomic Encyclopedia of Type Strains, Phase IV (KMG-IV): sequencing the most valuable type-strain genomes for metagenomic binning, comparative biology and taxonomic classification.</title>
        <authorList>
            <person name="Goeker M."/>
        </authorList>
    </citation>
    <scope>NUCLEOTIDE SEQUENCE [LARGE SCALE GENOMIC DNA]</scope>
    <source>
        <strain evidence="2 3">DSM 45771</strain>
    </source>
</reference>
<accession>A0A2U1FDG3</accession>
<comment type="caution">
    <text evidence="2">The sequence shown here is derived from an EMBL/GenBank/DDBJ whole genome shotgun (WGS) entry which is preliminary data.</text>
</comment>
<organism evidence="2 3">
    <name type="scientific">Actinomycetospora cinnamomea</name>
    <dbReference type="NCBI Taxonomy" id="663609"/>
    <lineage>
        <taxon>Bacteria</taxon>
        <taxon>Bacillati</taxon>
        <taxon>Actinomycetota</taxon>
        <taxon>Actinomycetes</taxon>
        <taxon>Pseudonocardiales</taxon>
        <taxon>Pseudonocardiaceae</taxon>
        <taxon>Actinomycetospora</taxon>
    </lineage>
</organism>
<evidence type="ECO:0000256" key="1">
    <source>
        <dbReference type="SAM" id="Phobius"/>
    </source>
</evidence>
<dbReference type="AlphaFoldDB" id="A0A2U1FDG3"/>
<feature type="transmembrane region" description="Helical" evidence="1">
    <location>
        <begin position="33"/>
        <end position="53"/>
    </location>
</feature>
<sequence length="54" mass="5830">MSKGLRRFLIFVVVAVLLFFVISQPEGAADVVLSIVAIIGDALASIATFFRSLF</sequence>
<evidence type="ECO:0000313" key="2">
    <source>
        <dbReference type="EMBL" id="PVZ10198.1"/>
    </source>
</evidence>
<dbReference type="RefSeq" id="WP_165825677.1">
    <property type="nucleotide sequence ID" value="NZ_QEKW01000005.1"/>
</dbReference>
<keyword evidence="1" id="KW-0812">Transmembrane</keyword>
<keyword evidence="3" id="KW-1185">Reference proteome</keyword>
<proteinExistence type="predicted"/>
<name>A0A2U1FDG3_9PSEU</name>
<keyword evidence="1" id="KW-1133">Transmembrane helix</keyword>
<dbReference type="EMBL" id="QEKW01000005">
    <property type="protein sequence ID" value="PVZ10198.1"/>
    <property type="molecule type" value="Genomic_DNA"/>
</dbReference>
<gene>
    <name evidence="2" type="ORF">C8D89_105275</name>
</gene>
<keyword evidence="1" id="KW-0472">Membrane</keyword>
<dbReference type="Proteomes" id="UP000245639">
    <property type="component" value="Unassembled WGS sequence"/>
</dbReference>